<gene>
    <name evidence="1" type="ORF">AL01_04390</name>
</gene>
<comment type="caution">
    <text evidence="1">The sequence shown here is derived from an EMBL/GenBank/DDBJ whole genome shotgun (WGS) entry which is preliminary data.</text>
</comment>
<dbReference type="STRING" id="1539051.AL01_04390"/>
<dbReference type="RefSeq" id="WP_077396210.1">
    <property type="nucleotide sequence ID" value="NZ_JATM01000002.1"/>
</dbReference>
<protein>
    <submittedName>
        <fullName evidence="1">Uncharacterized protein</fullName>
    </submittedName>
</protein>
<name>A0A1S8GQH4_9PROT</name>
<evidence type="ECO:0000313" key="2">
    <source>
        <dbReference type="Proteomes" id="UP000200980"/>
    </source>
</evidence>
<dbReference type="OrthoDB" id="7283181at2"/>
<proteinExistence type="predicted"/>
<dbReference type="EMBL" id="JATM01000002">
    <property type="protein sequence ID" value="OOL18970.1"/>
    <property type="molecule type" value="Genomic_DNA"/>
</dbReference>
<evidence type="ECO:0000313" key="1">
    <source>
        <dbReference type="EMBL" id="OOL18970.1"/>
    </source>
</evidence>
<dbReference type="Proteomes" id="UP000200980">
    <property type="component" value="Unassembled WGS sequence"/>
</dbReference>
<organism evidence="1 2">
    <name type="scientific">Bombella intestini</name>
    <dbReference type="NCBI Taxonomy" id="1539051"/>
    <lineage>
        <taxon>Bacteria</taxon>
        <taxon>Pseudomonadati</taxon>
        <taxon>Pseudomonadota</taxon>
        <taxon>Alphaproteobacteria</taxon>
        <taxon>Acetobacterales</taxon>
        <taxon>Acetobacteraceae</taxon>
        <taxon>Bombella</taxon>
    </lineage>
</organism>
<keyword evidence="2" id="KW-1185">Reference proteome</keyword>
<sequence>MTQRNTEALRAFQKWFLSISGPGLTHIPLHQPTAHKDGMITITLYRRNGYQAELCYIPQGRKYTFAFPDEKSAIMAFLGGSFDCDTSTVPNFIESHGRDLVPDRFLEHRGVDPHKPRLEQAHPSLKMAEELRTIDLTNGSAARVVFFSPKGDGVVLVCSFYEDDTDLSSVNYLQMLSEECSDSSGDS</sequence>
<reference evidence="1 2" key="1">
    <citation type="journal article" date="2016" name="PLoS ONE">
        <title>Whole-Genome Sequence Analysis of Bombella intestini LMG 28161T, a Novel Acetic Acid Bacterium Isolated from the Crop of a Red-Tailed Bumble Bee, Bombus lapidarius.</title>
        <authorList>
            <person name="Li L."/>
            <person name="Illeghems K."/>
            <person name="Van Kerrebroeck S."/>
            <person name="Borremans W."/>
            <person name="Cleenwerck I."/>
            <person name="Smagghe G."/>
            <person name="De Vuyst L."/>
            <person name="Vandamme P."/>
        </authorList>
    </citation>
    <scope>NUCLEOTIDE SEQUENCE [LARGE SCALE GENOMIC DNA]</scope>
    <source>
        <strain evidence="1 2">R-52487</strain>
    </source>
</reference>
<accession>A0A1S8GQH4</accession>
<dbReference type="AlphaFoldDB" id="A0A1S8GQH4"/>